<organism evidence="1">
    <name type="scientific">Rhizophora mucronata</name>
    <name type="common">Asiatic mangrove</name>
    <dbReference type="NCBI Taxonomy" id="61149"/>
    <lineage>
        <taxon>Eukaryota</taxon>
        <taxon>Viridiplantae</taxon>
        <taxon>Streptophyta</taxon>
        <taxon>Embryophyta</taxon>
        <taxon>Tracheophyta</taxon>
        <taxon>Spermatophyta</taxon>
        <taxon>Magnoliopsida</taxon>
        <taxon>eudicotyledons</taxon>
        <taxon>Gunneridae</taxon>
        <taxon>Pentapetalae</taxon>
        <taxon>rosids</taxon>
        <taxon>fabids</taxon>
        <taxon>Malpighiales</taxon>
        <taxon>Rhizophoraceae</taxon>
        <taxon>Rhizophora</taxon>
    </lineage>
</organism>
<reference evidence="1" key="1">
    <citation type="submission" date="2018-02" db="EMBL/GenBank/DDBJ databases">
        <title>Rhizophora mucronata_Transcriptome.</title>
        <authorList>
            <person name="Meera S.P."/>
            <person name="Sreeshan A."/>
            <person name="Augustine A."/>
        </authorList>
    </citation>
    <scope>NUCLEOTIDE SEQUENCE</scope>
    <source>
        <tissue evidence="1">Leaf</tissue>
    </source>
</reference>
<name>A0A2P2PNE3_RHIMU</name>
<evidence type="ECO:0000313" key="1">
    <source>
        <dbReference type="EMBL" id="MBX56263.1"/>
    </source>
</evidence>
<accession>A0A2P2PNE3</accession>
<dbReference type="AlphaFoldDB" id="A0A2P2PNE3"/>
<sequence length="25" mass="2835">MLDAFYARMNFMYEISCSKGGSLSI</sequence>
<proteinExistence type="predicted"/>
<protein>
    <submittedName>
        <fullName evidence="1">Uncharacterized protein</fullName>
    </submittedName>
</protein>
<dbReference type="EMBL" id="GGEC01075779">
    <property type="protein sequence ID" value="MBX56263.1"/>
    <property type="molecule type" value="Transcribed_RNA"/>
</dbReference>